<dbReference type="SMART" id="SM00330">
    <property type="entry name" value="PIPKc"/>
    <property type="match status" value="1"/>
</dbReference>
<dbReference type="Gene3D" id="3.30.810.10">
    <property type="entry name" value="2-Layer Sandwich"/>
    <property type="match status" value="1"/>
</dbReference>
<dbReference type="GO" id="GO:0043161">
    <property type="term" value="P:proteasome-mediated ubiquitin-dependent protein catabolic process"/>
    <property type="evidence" value="ECO:0007669"/>
    <property type="project" value="InterPro"/>
</dbReference>
<feature type="region of interest" description="Disordered" evidence="11">
    <location>
        <begin position="762"/>
        <end position="791"/>
    </location>
</feature>
<protein>
    <submittedName>
        <fullName evidence="13">1-phosphatidylinositol-3-phosphate 5-kinase FAB1B</fullName>
    </submittedName>
</protein>
<evidence type="ECO:0000256" key="6">
    <source>
        <dbReference type="ARBA" id="ARBA00022840"/>
    </source>
</evidence>
<dbReference type="GO" id="GO:0010008">
    <property type="term" value="C:endosome membrane"/>
    <property type="evidence" value="ECO:0007669"/>
    <property type="project" value="TreeGrafter"/>
</dbReference>
<dbReference type="PROSITE" id="PS51475">
    <property type="entry name" value="PROTEASOME_ALPHA_2"/>
    <property type="match status" value="1"/>
</dbReference>
<dbReference type="GO" id="GO:0004540">
    <property type="term" value="F:RNA nuclease activity"/>
    <property type="evidence" value="ECO:0007669"/>
    <property type="project" value="UniProtKB-ARBA"/>
</dbReference>
<sequence length="1086" mass="120788">MSSQFVEPPASSSAGGSQCSSLNEPSLHASEERGLVDLAVSLEGKGFPADRLAATGDCSLTSDLGDSDVKIRQSDRSDVYAKRNVSKPQPLQLNGKQMFEDQHTLKEDFPPSPADHQSILVSYHHDVCGRELSVKDPIFFGSNTMNYRCRSCEMPAEAHVQCYTHRKVPLRSRLRNSQKFFYLARGTERFWMWHRCLKCPRTNGFPPATRRVVMSDAAWGLSFGKFLELSFSNHAAASRVASCGHSLHRDCLRFYGFGKMVACFRYASIDVHSVHLPPPKLDFNYESQEWIEKEFNEVASRAELLFSEVLNALRLLVERNSSSSLLNGGVKVPESRHHLVDLEGMLQKEKSEFETPKAVTQKLFDINVPVKTGEENSGYIAPDAKPDQSPEHGLSDRTRNHCPEVLHHRTDALFNSDVGNQNSLALKANDESDTMESHVTVPRVLSDGHLPISLSDTLDAAWTGENYPGVGITKNNNLSVSVEADNLSTAGTSEKLDVEDNTEDLSVSKVSRSPSFFSSKSENMEDAKFGSLDDTTLPLTASRSSLPLDPLSYTKALHARMSFTDDGPLGNTKYSVTCYYAKRFEALRRICCPSEIEFIRSLSRCKKWGAQGETRRLYDLKGSSRSRYNPDSSGSNKVLLDQNLIEAMPTSPIFVGNKAKRLLERAVWNDTAFLASVDVMDYSLLVGVDEEKHELVLGIIDFMRQYTWDKHLETWVKASGILGGPKNASPTVISPKQYKRRFRKAMTTYFLMVPDQWSPPTIVPSKSQADVSEDNNKKPQQIKTSSEGKPPRISFSISFGLSLIAQLYPKHPGHPNARPFPLERYLARQEEQLRLKTSKSPRRNSFLLSSVVSSSLKLRGVNTFSPEGRLFQVEYAIEAIKLGSTAIGIKTKEGVVLAVEKRITSPLLEPSSVEKIMEIDEHIGCAMSGLIADARTLVEHARVETQNHRFSYGEPMTVESTTQALCDLALRFGEGDEESMSRPFGVSLLIAGHDENGPSLYYTDPSGTFWQCNAKAIGSGSEGADSSLQEQYNKDLTLKEAETIALSILKQVMEEKVTPNNVDIAKVSPTYHLYTPTEVEAVITRL</sequence>
<evidence type="ECO:0000256" key="4">
    <source>
        <dbReference type="ARBA" id="ARBA00022490"/>
    </source>
</evidence>
<keyword evidence="9" id="KW-0547">Nucleotide-binding</keyword>
<dbReference type="InterPro" id="IPR044769">
    <property type="entry name" value="PIKfyve_PIPKc"/>
</dbReference>
<dbReference type="NCBIfam" id="NF003075">
    <property type="entry name" value="PRK03996.1"/>
    <property type="match status" value="1"/>
</dbReference>
<comment type="subcellular location">
    <subcellularLocation>
        <location evidence="3">Cytoplasm</location>
    </subcellularLocation>
    <subcellularLocation>
        <location evidence="2">Nucleus</location>
    </subcellularLocation>
</comment>
<dbReference type="PANTHER" id="PTHR45748:SF7">
    <property type="entry name" value="1-PHOSPHATIDYLINOSITOL 3-PHOSPHATE 5-KINASE-RELATED"/>
    <property type="match status" value="1"/>
</dbReference>
<reference evidence="13" key="1">
    <citation type="submission" date="2020-06" db="EMBL/GenBank/DDBJ databases">
        <authorList>
            <person name="Li T."/>
            <person name="Hu X."/>
            <person name="Zhang T."/>
            <person name="Song X."/>
            <person name="Zhang H."/>
            <person name="Dai N."/>
            <person name="Sheng W."/>
            <person name="Hou X."/>
            <person name="Wei L."/>
        </authorList>
    </citation>
    <scope>NUCLEOTIDE SEQUENCE</scope>
    <source>
        <strain evidence="13">G02</strain>
        <tissue evidence="13">Leaf</tissue>
    </source>
</reference>
<keyword evidence="5 9" id="KW-0418">Kinase</keyword>
<keyword evidence="6 9" id="KW-0067">ATP-binding</keyword>
<evidence type="ECO:0000313" key="13">
    <source>
        <dbReference type="EMBL" id="KAL0429958.1"/>
    </source>
</evidence>
<comment type="function">
    <text evidence="1">The proteasome is a multicatalytic proteinase complex which is characterized by its ability to cleave peptides with Arg, Phe, Tyr, Leu, and Glu adjacent to the leaving group at neutral or slightly basic pH. The proteasome has an ATP-dependent proteolytic activity.</text>
</comment>
<dbReference type="Pfam" id="PF10584">
    <property type="entry name" value="Proteasome_A_N"/>
    <property type="match status" value="1"/>
</dbReference>
<evidence type="ECO:0000256" key="7">
    <source>
        <dbReference type="ARBA" id="ARBA00022942"/>
    </source>
</evidence>
<keyword evidence="4" id="KW-0963">Cytoplasm</keyword>
<dbReference type="Pfam" id="PF00227">
    <property type="entry name" value="Proteasome"/>
    <property type="match status" value="1"/>
</dbReference>
<dbReference type="InterPro" id="IPR029055">
    <property type="entry name" value="Ntn_hydrolases_N"/>
</dbReference>
<proteinExistence type="inferred from homology"/>
<dbReference type="SMART" id="SM00948">
    <property type="entry name" value="Proteasome_A_N"/>
    <property type="match status" value="1"/>
</dbReference>
<feature type="compositionally biased region" description="Polar residues" evidence="11">
    <location>
        <begin position="86"/>
        <end position="95"/>
    </location>
</feature>
<keyword evidence="8" id="KW-0539">Nucleus</keyword>
<comment type="similarity">
    <text evidence="10">Belongs to the peptidase T1A family.</text>
</comment>
<dbReference type="CDD" id="cd03753">
    <property type="entry name" value="proteasome_alpha_type_5"/>
    <property type="match status" value="1"/>
</dbReference>
<dbReference type="CDD" id="cd17300">
    <property type="entry name" value="PIPKc_PIKfyve"/>
    <property type="match status" value="1"/>
</dbReference>
<dbReference type="PANTHER" id="PTHR45748">
    <property type="entry name" value="1-PHOSPHATIDYLINOSITOL 3-PHOSPHATE 5-KINASE-RELATED"/>
    <property type="match status" value="1"/>
</dbReference>
<evidence type="ECO:0000256" key="3">
    <source>
        <dbReference type="ARBA" id="ARBA00004496"/>
    </source>
</evidence>
<dbReference type="GO" id="GO:0003735">
    <property type="term" value="F:structural constituent of ribosome"/>
    <property type="evidence" value="ECO:0007669"/>
    <property type="project" value="UniProtKB-ARBA"/>
</dbReference>
<name>A0AAW2VL69_SESRA</name>
<dbReference type="InterPro" id="IPR027483">
    <property type="entry name" value="PInositol-4-P-4/5-kinase_C_sf"/>
</dbReference>
<reference evidence="13" key="2">
    <citation type="journal article" date="2024" name="Plant">
        <title>Genomic evolution and insights into agronomic trait innovations of Sesamum species.</title>
        <authorList>
            <person name="Miao H."/>
            <person name="Wang L."/>
            <person name="Qu L."/>
            <person name="Liu H."/>
            <person name="Sun Y."/>
            <person name="Le M."/>
            <person name="Wang Q."/>
            <person name="Wei S."/>
            <person name="Zheng Y."/>
            <person name="Lin W."/>
            <person name="Duan Y."/>
            <person name="Cao H."/>
            <person name="Xiong S."/>
            <person name="Wang X."/>
            <person name="Wei L."/>
            <person name="Li C."/>
            <person name="Ma Q."/>
            <person name="Ju M."/>
            <person name="Zhao R."/>
            <person name="Li G."/>
            <person name="Mu C."/>
            <person name="Tian Q."/>
            <person name="Mei H."/>
            <person name="Zhang T."/>
            <person name="Gao T."/>
            <person name="Zhang H."/>
        </authorList>
    </citation>
    <scope>NUCLEOTIDE SEQUENCE</scope>
    <source>
        <strain evidence="13">G02</strain>
    </source>
</reference>
<dbReference type="GO" id="GO:0000285">
    <property type="term" value="F:1-phosphatidylinositol-3-phosphate 5-kinase activity"/>
    <property type="evidence" value="ECO:0007669"/>
    <property type="project" value="InterPro"/>
</dbReference>
<feature type="compositionally biased region" description="Polar residues" evidence="11">
    <location>
        <begin position="778"/>
        <end position="787"/>
    </location>
</feature>
<evidence type="ECO:0000256" key="5">
    <source>
        <dbReference type="ARBA" id="ARBA00022777"/>
    </source>
</evidence>
<dbReference type="PROSITE" id="PS51455">
    <property type="entry name" value="PIPK"/>
    <property type="match status" value="1"/>
</dbReference>
<feature type="region of interest" description="Disordered" evidence="11">
    <location>
        <begin position="1"/>
        <end position="28"/>
    </location>
</feature>
<dbReference type="InterPro" id="IPR033812">
    <property type="entry name" value="Proteasome_alpha_type_5"/>
</dbReference>
<evidence type="ECO:0000256" key="11">
    <source>
        <dbReference type="SAM" id="MobiDB-lite"/>
    </source>
</evidence>
<dbReference type="Gene3D" id="3.60.20.10">
    <property type="entry name" value="Glutamine Phosphoribosylpyrophosphate, subunit 1, domain 1"/>
    <property type="match status" value="1"/>
</dbReference>
<dbReference type="InterPro" id="IPR002498">
    <property type="entry name" value="PInositol-4-P-4/5-kinase_core"/>
</dbReference>
<dbReference type="GO" id="GO:0005524">
    <property type="term" value="F:ATP binding"/>
    <property type="evidence" value="ECO:0007669"/>
    <property type="project" value="UniProtKB-UniRule"/>
</dbReference>
<dbReference type="FunFam" id="3.60.20.10:FF:000029">
    <property type="entry name" value="Proteasome subunit alpha type"/>
    <property type="match status" value="1"/>
</dbReference>
<evidence type="ECO:0000259" key="12">
    <source>
        <dbReference type="PROSITE" id="PS51455"/>
    </source>
</evidence>
<dbReference type="GO" id="GO:0046854">
    <property type="term" value="P:phosphatidylinositol phosphate biosynthetic process"/>
    <property type="evidence" value="ECO:0007669"/>
    <property type="project" value="TreeGrafter"/>
</dbReference>
<dbReference type="AlphaFoldDB" id="A0AAW2VL69"/>
<feature type="region of interest" description="Disordered" evidence="11">
    <location>
        <begin position="75"/>
        <end position="95"/>
    </location>
</feature>
<evidence type="ECO:0000256" key="9">
    <source>
        <dbReference type="PROSITE-ProRule" id="PRU00781"/>
    </source>
</evidence>
<dbReference type="FunFam" id="3.30.810.10:FF:000001">
    <property type="entry name" value="1-phosphatidylinositol 3-phosphate 5-kinase FAB1"/>
    <property type="match status" value="1"/>
</dbReference>
<gene>
    <name evidence="13" type="ORF">Sradi_0621800</name>
</gene>
<dbReference type="GO" id="GO:0005634">
    <property type="term" value="C:nucleus"/>
    <property type="evidence" value="ECO:0007669"/>
    <property type="project" value="UniProtKB-SubCell"/>
</dbReference>
<comment type="caution">
    <text evidence="13">The sequence shown here is derived from an EMBL/GenBank/DDBJ whole genome shotgun (WGS) entry which is preliminary data.</text>
</comment>
<organism evidence="13">
    <name type="scientific">Sesamum radiatum</name>
    <name type="common">Black benniseed</name>
    <dbReference type="NCBI Taxonomy" id="300843"/>
    <lineage>
        <taxon>Eukaryota</taxon>
        <taxon>Viridiplantae</taxon>
        <taxon>Streptophyta</taxon>
        <taxon>Embryophyta</taxon>
        <taxon>Tracheophyta</taxon>
        <taxon>Spermatophyta</taxon>
        <taxon>Magnoliopsida</taxon>
        <taxon>eudicotyledons</taxon>
        <taxon>Gunneridae</taxon>
        <taxon>Pentapetalae</taxon>
        <taxon>asterids</taxon>
        <taxon>lamiids</taxon>
        <taxon>Lamiales</taxon>
        <taxon>Pedaliaceae</taxon>
        <taxon>Sesamum</taxon>
    </lineage>
</organism>
<dbReference type="InterPro" id="IPR001353">
    <property type="entry name" value="Proteasome_sua/b"/>
</dbReference>
<dbReference type="Pfam" id="PF01504">
    <property type="entry name" value="PIP5K"/>
    <property type="match status" value="1"/>
</dbReference>
<dbReference type="SUPFAM" id="SSF56235">
    <property type="entry name" value="N-terminal nucleophile aminohydrolases (Ntn hydrolases)"/>
    <property type="match status" value="1"/>
</dbReference>
<feature type="domain" description="PIPK" evidence="12">
    <location>
        <begin position="416"/>
        <end position="750"/>
    </location>
</feature>
<keyword evidence="7 10" id="KW-0647">Proteasome</keyword>
<evidence type="ECO:0000256" key="8">
    <source>
        <dbReference type="ARBA" id="ARBA00023242"/>
    </source>
</evidence>
<dbReference type="InterPro" id="IPR023332">
    <property type="entry name" value="Proteasome_alpha-type"/>
</dbReference>
<feature type="compositionally biased region" description="Low complexity" evidence="11">
    <location>
        <begin position="10"/>
        <end position="21"/>
    </location>
</feature>
<feature type="compositionally biased region" description="Basic and acidic residues" evidence="11">
    <location>
        <begin position="384"/>
        <end position="395"/>
    </location>
</feature>
<evidence type="ECO:0000256" key="2">
    <source>
        <dbReference type="ARBA" id="ARBA00004123"/>
    </source>
</evidence>
<feature type="region of interest" description="Disordered" evidence="11">
    <location>
        <begin position="375"/>
        <end position="395"/>
    </location>
</feature>
<dbReference type="SUPFAM" id="SSF56104">
    <property type="entry name" value="SAICAR synthase-like"/>
    <property type="match status" value="1"/>
</dbReference>
<keyword evidence="9" id="KW-0808">Transferase</keyword>
<accession>A0AAW2VL69</accession>
<dbReference type="GO" id="GO:0019773">
    <property type="term" value="C:proteasome core complex, alpha-subunit complex"/>
    <property type="evidence" value="ECO:0007669"/>
    <property type="project" value="UniProtKB-UniRule"/>
</dbReference>
<evidence type="ECO:0000256" key="10">
    <source>
        <dbReference type="PROSITE-ProRule" id="PRU00808"/>
    </source>
</evidence>
<dbReference type="InterPro" id="IPR000426">
    <property type="entry name" value="Proteasome_asu_N"/>
</dbReference>
<dbReference type="EMBL" id="JACGWJ010000003">
    <property type="protein sequence ID" value="KAL0429958.1"/>
    <property type="molecule type" value="Genomic_DNA"/>
</dbReference>
<evidence type="ECO:0000256" key="1">
    <source>
        <dbReference type="ARBA" id="ARBA00002000"/>
    </source>
</evidence>